<name>A0A7J7IDE6_9RHOD</name>
<feature type="domain" description="NUC153" evidence="6">
    <location>
        <begin position="586"/>
        <end position="609"/>
    </location>
</feature>
<gene>
    <name evidence="8" type="primary">ESF1</name>
    <name evidence="8" type="ORF">F1559_001995</name>
</gene>
<dbReference type="InterPro" id="IPR039754">
    <property type="entry name" value="Esf1"/>
</dbReference>
<dbReference type="EMBL" id="VWRR01000018">
    <property type="protein sequence ID" value="KAF6000714.1"/>
    <property type="molecule type" value="Genomic_DNA"/>
</dbReference>
<evidence type="ECO:0000313" key="8">
    <source>
        <dbReference type="EMBL" id="KAF6000714.1"/>
    </source>
</evidence>
<feature type="compositionally biased region" description="Basic and acidic residues" evidence="5">
    <location>
        <begin position="21"/>
        <end position="34"/>
    </location>
</feature>
<dbReference type="PANTHER" id="PTHR12202">
    <property type="entry name" value="ESF1 HOMOLOG"/>
    <property type="match status" value="1"/>
</dbReference>
<keyword evidence="3" id="KW-0175">Coiled coil</keyword>
<feature type="compositionally biased region" description="Basic and acidic residues" evidence="5">
    <location>
        <begin position="355"/>
        <end position="380"/>
    </location>
</feature>
<dbReference type="OrthoDB" id="431825at2759"/>
<dbReference type="GO" id="GO:0006364">
    <property type="term" value="P:rRNA processing"/>
    <property type="evidence" value="ECO:0007669"/>
    <property type="project" value="InterPro"/>
</dbReference>
<dbReference type="Pfam" id="PF25121">
    <property type="entry name" value="RRM_ESF1"/>
    <property type="match status" value="1"/>
</dbReference>
<feature type="domain" description="ESF1 RRM" evidence="7">
    <location>
        <begin position="117"/>
        <end position="268"/>
    </location>
</feature>
<feature type="compositionally biased region" description="Basic residues" evidence="5">
    <location>
        <begin position="429"/>
        <end position="440"/>
    </location>
</feature>
<keyword evidence="9" id="KW-1185">Reference proteome</keyword>
<feature type="compositionally biased region" description="Basic residues" evidence="5">
    <location>
        <begin position="555"/>
        <end position="566"/>
    </location>
</feature>
<evidence type="ECO:0000259" key="6">
    <source>
        <dbReference type="Pfam" id="PF08159"/>
    </source>
</evidence>
<sequence>MQKVDPRFSRVFTDPRFRRKRLGSDEKISEEDPRFTLPFRPSDSDPFGNSLPTLDQRPLAEDEFSPARTLDSDLEVDLRSGLVNEGLALEAQSASVDYVETSASSETEETIPQGQPTGRLALVNFDWNHIRAVDILALMRSLAPAGGVVLRVRIYPTELYLNRAESEYKYGPKLDDGSEDVGSDDDLMPKTKHELDLRQARENELIRRYERQRMRYFFALIECDTVETASALYDMADGIEYERSSNVIDLRFIPDTMHDFESRTPRDEADAVPLDYKPVSFMTRAFQHSRVQLTWDAGDQERAKKLQKRRFTEDELQDDDFKAYLASSTDSDGSVQRDTEWIQAYRKRLLEGDDVQGRIDSADGLQNERDESEPSDHASDVDMQVTFVPSLAKLGQQILVEHERRETQRQETPWQARLRRAQERERERKRQRRLEHRTSRRMGGSQKELDGNESNRGSDVGDVDAASSEKGEIDDPLLAAYSSPQRLRSNEKEHERESDESHEAGDLVARPTLNGKPGNRRDRGMLTIDSATPAVDLRAPRDSFAEDPDTAGKMFSRRPKGKRSRQASKDGEAYSQNRSATFDPDDERFRALYEQHEFAIDPTNPHFSRSKEANALLLRRRLERKLQR</sequence>
<evidence type="ECO:0000256" key="1">
    <source>
        <dbReference type="ARBA" id="ARBA00004604"/>
    </source>
</evidence>
<evidence type="ECO:0000256" key="3">
    <source>
        <dbReference type="ARBA" id="ARBA00023054"/>
    </source>
</evidence>
<proteinExistence type="inferred from homology"/>
<comment type="subcellular location">
    <subcellularLocation>
        <location evidence="1">Nucleus</location>
        <location evidence="1">Nucleolus</location>
    </subcellularLocation>
</comment>
<dbReference type="Pfam" id="PF08159">
    <property type="entry name" value="NUC153"/>
    <property type="match status" value="1"/>
</dbReference>
<evidence type="ECO:0000256" key="4">
    <source>
        <dbReference type="ARBA" id="ARBA00023242"/>
    </source>
</evidence>
<protein>
    <submittedName>
        <fullName evidence="8">Pre-rRNA-processing protein esf1</fullName>
    </submittedName>
</protein>
<dbReference type="PANTHER" id="PTHR12202:SF0">
    <property type="entry name" value="ESF1 HOMOLOG"/>
    <property type="match status" value="1"/>
</dbReference>
<evidence type="ECO:0000259" key="7">
    <source>
        <dbReference type="Pfam" id="PF25121"/>
    </source>
</evidence>
<organism evidence="8 9">
    <name type="scientific">Cyanidiococcus yangmingshanensis</name>
    <dbReference type="NCBI Taxonomy" id="2690220"/>
    <lineage>
        <taxon>Eukaryota</taxon>
        <taxon>Rhodophyta</taxon>
        <taxon>Bangiophyceae</taxon>
        <taxon>Cyanidiales</taxon>
        <taxon>Cyanidiaceae</taxon>
        <taxon>Cyanidiococcus</taxon>
    </lineage>
</organism>
<feature type="region of interest" description="Disordered" evidence="5">
    <location>
        <begin position="403"/>
        <end position="585"/>
    </location>
</feature>
<comment type="caution">
    <text evidence="8">The sequence shown here is derived from an EMBL/GenBank/DDBJ whole genome shotgun (WGS) entry which is preliminary data.</text>
</comment>
<evidence type="ECO:0000313" key="9">
    <source>
        <dbReference type="Proteomes" id="UP000530660"/>
    </source>
</evidence>
<feature type="region of interest" description="Disordered" evidence="5">
    <location>
        <begin position="355"/>
        <end position="381"/>
    </location>
</feature>
<evidence type="ECO:0000256" key="2">
    <source>
        <dbReference type="ARBA" id="ARBA00009087"/>
    </source>
</evidence>
<dbReference type="InterPro" id="IPR056750">
    <property type="entry name" value="RRM_ESF1"/>
</dbReference>
<feature type="compositionally biased region" description="Basic and acidic residues" evidence="5">
    <location>
        <begin position="488"/>
        <end position="505"/>
    </location>
</feature>
<dbReference type="AlphaFoldDB" id="A0A7J7IDE6"/>
<dbReference type="GO" id="GO:0003723">
    <property type="term" value="F:RNA binding"/>
    <property type="evidence" value="ECO:0007669"/>
    <property type="project" value="TreeGrafter"/>
</dbReference>
<comment type="similarity">
    <text evidence="2">Belongs to the ESF1 family.</text>
</comment>
<accession>A0A7J7IDE6</accession>
<feature type="region of interest" description="Disordered" evidence="5">
    <location>
        <begin position="21"/>
        <end position="55"/>
    </location>
</feature>
<dbReference type="InterPro" id="IPR012580">
    <property type="entry name" value="NUC153"/>
</dbReference>
<dbReference type="GO" id="GO:0005730">
    <property type="term" value="C:nucleolus"/>
    <property type="evidence" value="ECO:0007669"/>
    <property type="project" value="UniProtKB-SubCell"/>
</dbReference>
<keyword evidence="4" id="KW-0539">Nucleus</keyword>
<reference evidence="8 9" key="1">
    <citation type="journal article" date="2020" name="J. Phycol.">
        <title>Comparative genome analysis reveals Cyanidiococcus gen. nov., a new extremophilic red algal genus sister to Cyanidioschyzon (Cyanidioschyzonaceae, Rhodophyta).</title>
        <authorList>
            <person name="Liu S.-L."/>
            <person name="Chiang Y.-R."/>
            <person name="Yoon H.S."/>
            <person name="Fu H.-Y."/>
        </authorList>
    </citation>
    <scope>NUCLEOTIDE SEQUENCE [LARGE SCALE GENOMIC DNA]</scope>
    <source>
        <strain evidence="8 9">THAL066</strain>
    </source>
</reference>
<dbReference type="Proteomes" id="UP000530660">
    <property type="component" value="Unassembled WGS sequence"/>
</dbReference>
<evidence type="ECO:0000256" key="5">
    <source>
        <dbReference type="SAM" id="MobiDB-lite"/>
    </source>
</evidence>